<evidence type="ECO:0000256" key="4">
    <source>
        <dbReference type="ARBA" id="ARBA00022729"/>
    </source>
</evidence>
<name>A0A7J8RXW5_GOSDV</name>
<proteinExistence type="inferred from homology"/>
<evidence type="ECO:0000256" key="9">
    <source>
        <dbReference type="ARBA" id="ARBA00023288"/>
    </source>
</evidence>
<comment type="caution">
    <text evidence="12">The sequence shown here is derived from an EMBL/GenBank/DDBJ whole genome shotgun (WGS) entry which is preliminary data.</text>
</comment>
<evidence type="ECO:0000313" key="13">
    <source>
        <dbReference type="Proteomes" id="UP000593561"/>
    </source>
</evidence>
<dbReference type="EMBL" id="JABFAC010000007">
    <property type="protein sequence ID" value="MBA0618674.1"/>
    <property type="molecule type" value="Genomic_DNA"/>
</dbReference>
<evidence type="ECO:0000256" key="7">
    <source>
        <dbReference type="ARBA" id="ARBA00023180"/>
    </source>
</evidence>
<evidence type="ECO:0000256" key="3">
    <source>
        <dbReference type="ARBA" id="ARBA00022622"/>
    </source>
</evidence>
<feature type="transmembrane region" description="Helical" evidence="11">
    <location>
        <begin position="6"/>
        <end position="24"/>
    </location>
</feature>
<dbReference type="PANTHER" id="PTHR34114">
    <property type="entry name" value="ARABINOGALACTAN PEPTIDE 1"/>
    <property type="match status" value="1"/>
</dbReference>
<dbReference type="GO" id="GO:0012505">
    <property type="term" value="C:endomembrane system"/>
    <property type="evidence" value="ECO:0007669"/>
    <property type="project" value="UniProtKB-SubCell"/>
</dbReference>
<keyword evidence="7" id="KW-0325">Glycoprotein</keyword>
<comment type="similarity">
    <text evidence="2">Belongs to the AG-peptide AGP family.</text>
</comment>
<accession>A0A7J8RXW5</accession>
<protein>
    <submittedName>
        <fullName evidence="12">Uncharacterized protein</fullName>
    </submittedName>
</protein>
<sequence>MGLYGTPITACLQFIFLTFATKSTKRLHQQMEALRIRLFLAMMVVLMAMSAVQYVAAADAPAPTPTSDATAFVPTVFASLVALAPYNSYESIVYGDGKKIEK</sequence>
<comment type="subcellular location">
    <subcellularLocation>
        <location evidence="10">Endomembrane system</location>
        <topology evidence="10">Lipid-anchor</topology>
    </subcellularLocation>
    <subcellularLocation>
        <location evidence="1">Membrane</location>
        <topology evidence="1">Lipid-anchor</topology>
        <topology evidence="1">GPI-anchor</topology>
    </subcellularLocation>
</comment>
<dbReference type="InterPro" id="IPR039281">
    <property type="entry name" value="AGP3/12/13/14/21"/>
</dbReference>
<reference evidence="12 13" key="1">
    <citation type="journal article" date="2019" name="Genome Biol. Evol.">
        <title>Insights into the evolution of the New World diploid cottons (Gossypium, subgenus Houzingenia) based on genome sequencing.</title>
        <authorList>
            <person name="Grover C.E."/>
            <person name="Arick M.A. 2nd"/>
            <person name="Thrash A."/>
            <person name="Conover J.L."/>
            <person name="Sanders W.S."/>
            <person name="Peterson D.G."/>
            <person name="Frelichowski J.E."/>
            <person name="Scheffler J.A."/>
            <person name="Scheffler B.E."/>
            <person name="Wendel J.F."/>
        </authorList>
    </citation>
    <scope>NUCLEOTIDE SEQUENCE [LARGE SCALE GENOMIC DNA]</scope>
    <source>
        <strain evidence="12">27</strain>
        <tissue evidence="12">Leaf</tissue>
    </source>
</reference>
<keyword evidence="13" id="KW-1185">Reference proteome</keyword>
<keyword evidence="8" id="KW-0379">Hydroxylation</keyword>
<keyword evidence="11" id="KW-0812">Transmembrane</keyword>
<feature type="non-terminal residue" evidence="12">
    <location>
        <position position="1"/>
    </location>
</feature>
<evidence type="ECO:0000256" key="1">
    <source>
        <dbReference type="ARBA" id="ARBA00004589"/>
    </source>
</evidence>
<organism evidence="12 13">
    <name type="scientific">Gossypium davidsonii</name>
    <name type="common">Davidson's cotton</name>
    <name type="synonym">Gossypium klotzschianum subsp. davidsonii</name>
    <dbReference type="NCBI Taxonomy" id="34287"/>
    <lineage>
        <taxon>Eukaryota</taxon>
        <taxon>Viridiplantae</taxon>
        <taxon>Streptophyta</taxon>
        <taxon>Embryophyta</taxon>
        <taxon>Tracheophyta</taxon>
        <taxon>Spermatophyta</taxon>
        <taxon>Magnoliopsida</taxon>
        <taxon>eudicotyledons</taxon>
        <taxon>Gunneridae</taxon>
        <taxon>Pentapetalae</taxon>
        <taxon>rosids</taxon>
        <taxon>malvids</taxon>
        <taxon>Malvales</taxon>
        <taxon>Malvaceae</taxon>
        <taxon>Malvoideae</taxon>
        <taxon>Gossypium</taxon>
    </lineage>
</organism>
<feature type="transmembrane region" description="Helical" evidence="11">
    <location>
        <begin position="36"/>
        <end position="57"/>
    </location>
</feature>
<evidence type="ECO:0000313" key="12">
    <source>
        <dbReference type="EMBL" id="MBA0618674.1"/>
    </source>
</evidence>
<feature type="transmembrane region" description="Helical" evidence="11">
    <location>
        <begin position="69"/>
        <end position="89"/>
    </location>
</feature>
<evidence type="ECO:0000256" key="10">
    <source>
        <dbReference type="ARBA" id="ARBA00037868"/>
    </source>
</evidence>
<evidence type="ECO:0000256" key="8">
    <source>
        <dbReference type="ARBA" id="ARBA00023278"/>
    </source>
</evidence>
<evidence type="ECO:0000256" key="6">
    <source>
        <dbReference type="ARBA" id="ARBA00023136"/>
    </source>
</evidence>
<evidence type="ECO:0000256" key="5">
    <source>
        <dbReference type="ARBA" id="ARBA00022974"/>
    </source>
</evidence>
<dbReference type="AlphaFoldDB" id="A0A7J8RXW5"/>
<keyword evidence="6 11" id="KW-0472">Membrane</keyword>
<keyword evidence="5" id="KW-0654">Proteoglycan</keyword>
<dbReference type="Proteomes" id="UP000593561">
    <property type="component" value="Unassembled WGS sequence"/>
</dbReference>
<keyword evidence="4" id="KW-0732">Signal</keyword>
<keyword evidence="9" id="KW-0449">Lipoprotein</keyword>
<keyword evidence="3" id="KW-0336">GPI-anchor</keyword>
<keyword evidence="11" id="KW-1133">Transmembrane helix</keyword>
<dbReference type="GO" id="GO:0098552">
    <property type="term" value="C:side of membrane"/>
    <property type="evidence" value="ECO:0007669"/>
    <property type="project" value="UniProtKB-KW"/>
</dbReference>
<evidence type="ECO:0000256" key="11">
    <source>
        <dbReference type="SAM" id="Phobius"/>
    </source>
</evidence>
<gene>
    <name evidence="12" type="ORF">Godav_027982</name>
</gene>
<dbReference type="PANTHER" id="PTHR34114:SF11">
    <property type="entry name" value="ARABINOGALACTAN PROTEIN 13-RELATED"/>
    <property type="match status" value="1"/>
</dbReference>
<evidence type="ECO:0000256" key="2">
    <source>
        <dbReference type="ARBA" id="ARBA00005835"/>
    </source>
</evidence>